<proteinExistence type="predicted"/>
<dbReference type="InterPro" id="IPR000873">
    <property type="entry name" value="AMP-dep_synth/lig_dom"/>
</dbReference>
<dbReference type="SUPFAM" id="SSF56801">
    <property type="entry name" value="Acetyl-CoA synthetase-like"/>
    <property type="match status" value="1"/>
</dbReference>
<gene>
    <name evidence="3" type="ORF">LARSCL_LOCUS6471</name>
</gene>
<organism evidence="3 4">
    <name type="scientific">Larinioides sclopetarius</name>
    <dbReference type="NCBI Taxonomy" id="280406"/>
    <lineage>
        <taxon>Eukaryota</taxon>
        <taxon>Metazoa</taxon>
        <taxon>Ecdysozoa</taxon>
        <taxon>Arthropoda</taxon>
        <taxon>Chelicerata</taxon>
        <taxon>Arachnida</taxon>
        <taxon>Araneae</taxon>
        <taxon>Araneomorphae</taxon>
        <taxon>Entelegynae</taxon>
        <taxon>Araneoidea</taxon>
        <taxon>Araneidae</taxon>
        <taxon>Larinioides</taxon>
    </lineage>
</organism>
<dbReference type="PANTHER" id="PTHR24095">
    <property type="entry name" value="ACETYL-COENZYME A SYNTHETASE"/>
    <property type="match status" value="1"/>
</dbReference>
<keyword evidence="4" id="KW-1185">Reference proteome</keyword>
<dbReference type="EC" id="6.2.1.1" evidence="1"/>
<dbReference type="EMBL" id="CAXIEN010000062">
    <property type="protein sequence ID" value="CAL1272578.1"/>
    <property type="molecule type" value="Genomic_DNA"/>
</dbReference>
<name>A0AAV1ZN79_9ARAC</name>
<evidence type="ECO:0000313" key="3">
    <source>
        <dbReference type="EMBL" id="CAL1272578.1"/>
    </source>
</evidence>
<dbReference type="GO" id="GO:0003987">
    <property type="term" value="F:acetate-CoA ligase activity"/>
    <property type="evidence" value="ECO:0007669"/>
    <property type="project" value="UniProtKB-EC"/>
</dbReference>
<sequence>MVEDYDIDVPWNRDLDSWWHEEIQNVSEVCESVWVEKEHMLFILYTSGSSGKTKGCVLTTCGYMIFAALTFKYTFDCFPGDVYLSM</sequence>
<dbReference type="InterPro" id="IPR042099">
    <property type="entry name" value="ANL_N_sf"/>
</dbReference>
<evidence type="ECO:0000313" key="4">
    <source>
        <dbReference type="Proteomes" id="UP001497382"/>
    </source>
</evidence>
<reference evidence="3 4" key="1">
    <citation type="submission" date="2024-04" db="EMBL/GenBank/DDBJ databases">
        <authorList>
            <person name="Rising A."/>
            <person name="Reimegard J."/>
            <person name="Sonavane S."/>
            <person name="Akerstrom W."/>
            <person name="Nylinder S."/>
            <person name="Hedman E."/>
            <person name="Kallberg Y."/>
        </authorList>
    </citation>
    <scope>NUCLEOTIDE SEQUENCE [LARGE SCALE GENOMIC DNA]</scope>
</reference>
<accession>A0AAV1ZN79</accession>
<dbReference type="GO" id="GO:0006085">
    <property type="term" value="P:acetyl-CoA biosynthetic process"/>
    <property type="evidence" value="ECO:0007669"/>
    <property type="project" value="TreeGrafter"/>
</dbReference>
<protein>
    <recommendedName>
        <fullName evidence="1">acetate--CoA ligase</fullName>
        <ecNumber evidence="1">6.2.1.1</ecNumber>
    </recommendedName>
</protein>
<evidence type="ECO:0000256" key="1">
    <source>
        <dbReference type="ARBA" id="ARBA00013275"/>
    </source>
</evidence>
<dbReference type="Gene3D" id="3.40.50.12780">
    <property type="entry name" value="N-terminal domain of ligase-like"/>
    <property type="match status" value="1"/>
</dbReference>
<dbReference type="AlphaFoldDB" id="A0AAV1ZN79"/>
<dbReference type="PANTHER" id="PTHR24095:SF244">
    <property type="entry name" value="ACETYL-COENZYME A SYNTHETASE"/>
    <property type="match status" value="1"/>
</dbReference>
<dbReference type="Pfam" id="PF00501">
    <property type="entry name" value="AMP-binding"/>
    <property type="match status" value="1"/>
</dbReference>
<comment type="caution">
    <text evidence="3">The sequence shown here is derived from an EMBL/GenBank/DDBJ whole genome shotgun (WGS) entry which is preliminary data.</text>
</comment>
<evidence type="ECO:0000259" key="2">
    <source>
        <dbReference type="Pfam" id="PF00501"/>
    </source>
</evidence>
<feature type="domain" description="AMP-dependent synthetase/ligase" evidence="2">
    <location>
        <begin position="20"/>
        <end position="85"/>
    </location>
</feature>
<dbReference type="Proteomes" id="UP001497382">
    <property type="component" value="Unassembled WGS sequence"/>
</dbReference>